<dbReference type="OrthoDB" id="416222at2759"/>
<dbReference type="SUPFAM" id="SSF52279">
    <property type="entry name" value="Beta-D-glucan exohydrolase, C-terminal domain"/>
    <property type="match status" value="1"/>
</dbReference>
<comment type="function">
    <text evidence="13">Beta-glucosidases are one of a number of cellulolytic enzymes involved in the degradation of cellulosic biomass. Catalyzes the last step releasing glucose from the inhibitory cellobiose.</text>
</comment>
<dbReference type="AlphaFoldDB" id="A0A8E2F8D6"/>
<comment type="pathway">
    <text evidence="3">Glycan metabolism; cellulose degradation.</text>
</comment>
<dbReference type="Gene3D" id="2.60.40.10">
    <property type="entry name" value="Immunoglobulins"/>
    <property type="match status" value="1"/>
</dbReference>
<evidence type="ECO:0000313" key="20">
    <source>
        <dbReference type="Proteomes" id="UP000250140"/>
    </source>
</evidence>
<keyword evidence="10" id="KW-0119">Carbohydrate metabolism</keyword>
<keyword evidence="9" id="KW-0325">Glycoprotein</keyword>
<evidence type="ECO:0000256" key="8">
    <source>
        <dbReference type="ARBA" id="ARBA00022801"/>
    </source>
</evidence>
<name>A0A8E2F8D6_9PEZI</name>
<evidence type="ECO:0000256" key="1">
    <source>
        <dbReference type="ARBA" id="ARBA00000448"/>
    </source>
</evidence>
<dbReference type="InterPro" id="IPR001764">
    <property type="entry name" value="Glyco_hydro_3_N"/>
</dbReference>
<dbReference type="InterPro" id="IPR036962">
    <property type="entry name" value="Glyco_hydro_3_N_sf"/>
</dbReference>
<evidence type="ECO:0000256" key="2">
    <source>
        <dbReference type="ARBA" id="ARBA00004613"/>
    </source>
</evidence>
<dbReference type="Proteomes" id="UP000250140">
    <property type="component" value="Unassembled WGS sequence"/>
</dbReference>
<evidence type="ECO:0000256" key="17">
    <source>
        <dbReference type="ARBA" id="ARBA00041808"/>
    </source>
</evidence>
<evidence type="ECO:0000256" key="9">
    <source>
        <dbReference type="ARBA" id="ARBA00023180"/>
    </source>
</evidence>
<dbReference type="PANTHER" id="PTHR42715">
    <property type="entry name" value="BETA-GLUCOSIDASE"/>
    <property type="match status" value="1"/>
</dbReference>
<organism evidence="19 20">
    <name type="scientific">Glonium stellatum</name>
    <dbReference type="NCBI Taxonomy" id="574774"/>
    <lineage>
        <taxon>Eukaryota</taxon>
        <taxon>Fungi</taxon>
        <taxon>Dikarya</taxon>
        <taxon>Ascomycota</taxon>
        <taxon>Pezizomycotina</taxon>
        <taxon>Dothideomycetes</taxon>
        <taxon>Pleosporomycetidae</taxon>
        <taxon>Gloniales</taxon>
        <taxon>Gloniaceae</taxon>
        <taxon>Glonium</taxon>
    </lineage>
</organism>
<dbReference type="Pfam" id="PF14310">
    <property type="entry name" value="Fn3-like"/>
    <property type="match status" value="1"/>
</dbReference>
<evidence type="ECO:0000256" key="11">
    <source>
        <dbReference type="ARBA" id="ARBA00023295"/>
    </source>
</evidence>
<comment type="similarity">
    <text evidence="4">Belongs to the glycosyl hydrolase 3 family.</text>
</comment>
<evidence type="ECO:0000256" key="15">
    <source>
        <dbReference type="ARBA" id="ARBA00041276"/>
    </source>
</evidence>
<evidence type="ECO:0000256" key="16">
    <source>
        <dbReference type="ARBA" id="ARBA00041601"/>
    </source>
</evidence>
<evidence type="ECO:0000256" key="13">
    <source>
        <dbReference type="ARBA" id="ARBA00024983"/>
    </source>
</evidence>
<keyword evidence="20" id="KW-1185">Reference proteome</keyword>
<reference evidence="19 20" key="1">
    <citation type="journal article" date="2016" name="Nat. Commun.">
        <title>Ectomycorrhizal ecology is imprinted in the genome of the dominant symbiotic fungus Cenococcum geophilum.</title>
        <authorList>
            <consortium name="DOE Joint Genome Institute"/>
            <person name="Peter M."/>
            <person name="Kohler A."/>
            <person name="Ohm R.A."/>
            <person name="Kuo A."/>
            <person name="Krutzmann J."/>
            <person name="Morin E."/>
            <person name="Arend M."/>
            <person name="Barry K.W."/>
            <person name="Binder M."/>
            <person name="Choi C."/>
            <person name="Clum A."/>
            <person name="Copeland A."/>
            <person name="Grisel N."/>
            <person name="Haridas S."/>
            <person name="Kipfer T."/>
            <person name="LaButti K."/>
            <person name="Lindquist E."/>
            <person name="Lipzen A."/>
            <person name="Maire R."/>
            <person name="Meier B."/>
            <person name="Mihaltcheva S."/>
            <person name="Molinier V."/>
            <person name="Murat C."/>
            <person name="Poggeler S."/>
            <person name="Quandt C.A."/>
            <person name="Sperisen C."/>
            <person name="Tritt A."/>
            <person name="Tisserant E."/>
            <person name="Crous P.W."/>
            <person name="Henrissat B."/>
            <person name="Nehls U."/>
            <person name="Egli S."/>
            <person name="Spatafora J.W."/>
            <person name="Grigoriev I.V."/>
            <person name="Martin F.M."/>
        </authorList>
    </citation>
    <scope>NUCLEOTIDE SEQUENCE [LARGE SCALE GENOMIC DNA]</scope>
    <source>
        <strain evidence="19 20">CBS 207.34</strain>
    </source>
</reference>
<comment type="catalytic activity">
    <reaction evidence="1">
        <text>Hydrolysis of terminal, non-reducing beta-D-glucosyl residues with release of beta-D-glucose.</text>
        <dbReference type="EC" id="3.2.1.21"/>
    </reaction>
</comment>
<protein>
    <recommendedName>
        <fullName evidence="14">Probable beta-glucosidase G</fullName>
        <ecNumber evidence="5">3.2.1.21</ecNumber>
    </recommendedName>
    <alternativeName>
        <fullName evidence="15">Beta-D-glucoside glucohydrolase G</fullName>
    </alternativeName>
    <alternativeName>
        <fullName evidence="16">Cellobiase G</fullName>
    </alternativeName>
    <alternativeName>
        <fullName evidence="17">Gentiobiase G</fullName>
    </alternativeName>
</protein>
<feature type="domain" description="Fibronectin type III-like" evidence="18">
    <location>
        <begin position="647"/>
        <end position="718"/>
    </location>
</feature>
<dbReference type="InterPro" id="IPR013783">
    <property type="entry name" value="Ig-like_fold"/>
</dbReference>
<keyword evidence="7" id="KW-0732">Signal</keyword>
<dbReference type="EC" id="3.2.1.21" evidence="5"/>
<accession>A0A8E2F8D6</accession>
<keyword evidence="6" id="KW-0964">Secreted</keyword>
<dbReference type="EMBL" id="KV748881">
    <property type="protein sequence ID" value="OCL12415.1"/>
    <property type="molecule type" value="Genomic_DNA"/>
</dbReference>
<keyword evidence="11" id="KW-0326">Glycosidase</keyword>
<dbReference type="GO" id="GO:0005576">
    <property type="term" value="C:extracellular region"/>
    <property type="evidence" value="ECO:0007669"/>
    <property type="project" value="UniProtKB-SubCell"/>
</dbReference>
<dbReference type="SMART" id="SM01217">
    <property type="entry name" value="Fn3_like"/>
    <property type="match status" value="1"/>
</dbReference>
<dbReference type="PANTHER" id="PTHR42715:SF12">
    <property type="entry name" value="BETA-GLUCOSIDASE G-RELATED"/>
    <property type="match status" value="1"/>
</dbReference>
<evidence type="ECO:0000256" key="4">
    <source>
        <dbReference type="ARBA" id="ARBA00005336"/>
    </source>
</evidence>
<dbReference type="FunFam" id="3.20.20.300:FF:000002">
    <property type="entry name" value="Probable beta-glucosidase"/>
    <property type="match status" value="1"/>
</dbReference>
<evidence type="ECO:0000256" key="5">
    <source>
        <dbReference type="ARBA" id="ARBA00012744"/>
    </source>
</evidence>
<dbReference type="Pfam" id="PF00933">
    <property type="entry name" value="Glyco_hydro_3"/>
    <property type="match status" value="1"/>
</dbReference>
<dbReference type="GO" id="GO:0008422">
    <property type="term" value="F:beta-glucosidase activity"/>
    <property type="evidence" value="ECO:0007669"/>
    <property type="project" value="UniProtKB-EC"/>
</dbReference>
<dbReference type="Gene3D" id="3.40.50.1700">
    <property type="entry name" value="Glycoside hydrolase family 3 C-terminal domain"/>
    <property type="match status" value="1"/>
</dbReference>
<evidence type="ECO:0000256" key="10">
    <source>
        <dbReference type="ARBA" id="ARBA00023277"/>
    </source>
</evidence>
<dbReference type="InterPro" id="IPR026891">
    <property type="entry name" value="Fn3-like"/>
</dbReference>
<dbReference type="InterPro" id="IPR017853">
    <property type="entry name" value="GH"/>
</dbReference>
<evidence type="ECO:0000256" key="7">
    <source>
        <dbReference type="ARBA" id="ARBA00022729"/>
    </source>
</evidence>
<dbReference type="InterPro" id="IPR036881">
    <property type="entry name" value="Glyco_hydro_3_C_sf"/>
</dbReference>
<dbReference type="SUPFAM" id="SSF51445">
    <property type="entry name" value="(Trans)glycosidases"/>
    <property type="match status" value="1"/>
</dbReference>
<dbReference type="GO" id="GO:0009251">
    <property type="term" value="P:glucan catabolic process"/>
    <property type="evidence" value="ECO:0007669"/>
    <property type="project" value="TreeGrafter"/>
</dbReference>
<dbReference type="PRINTS" id="PR00133">
    <property type="entry name" value="GLHYDRLASE3"/>
</dbReference>
<comment type="subcellular location">
    <subcellularLocation>
        <location evidence="2">Secreted</location>
    </subcellularLocation>
</comment>
<dbReference type="InterPro" id="IPR002772">
    <property type="entry name" value="Glyco_hydro_3_C"/>
</dbReference>
<keyword evidence="8 19" id="KW-0378">Hydrolase</keyword>
<evidence type="ECO:0000256" key="14">
    <source>
        <dbReference type="ARBA" id="ARBA00039579"/>
    </source>
</evidence>
<evidence type="ECO:0000256" key="12">
    <source>
        <dbReference type="ARBA" id="ARBA00023326"/>
    </source>
</evidence>
<evidence type="ECO:0000256" key="3">
    <source>
        <dbReference type="ARBA" id="ARBA00004987"/>
    </source>
</evidence>
<gene>
    <name evidence="19" type="ORF">AOQ84DRAFT_334351</name>
</gene>
<dbReference type="Gene3D" id="3.20.20.300">
    <property type="entry name" value="Glycoside hydrolase, family 3, N-terminal domain"/>
    <property type="match status" value="1"/>
</dbReference>
<evidence type="ECO:0000313" key="19">
    <source>
        <dbReference type="EMBL" id="OCL12415.1"/>
    </source>
</evidence>
<sequence>MVTGTTGPCAGNIPPISRLGFNGLCLQDGPLAIRQAVYASVFPAGLSIGASWDRGLMYQRGLFMGQEFKGKGAHVALGPVAGPLGRSPYGGRNWEGFSPDPYLSGVALEETITGMQTAGIQACTKHYIGNEQETQRNPSTATNGETIEAVSSNIDDRTMHEMYLWPFANAVHAGTASIMCSYNRLNGSYGCQNSKSLNGLLKEELGFQGYVMSDWSATHSGVPAIEAGLDMNMPGGISFLSPTPSFFGANITTAVNNGSLPISRLDDMIRRIMTPYFYLGQNSGYPAVDGSGVPLNFFAKSTWVDQFTLGPTQDVRDNHASLIRELGSAGTVLLKNINNTLPLKMPKNIGVLGNDAADFSAGMYSLNLLAGIVAGNYDIGTLPTGGGSGTGRFSYVVSPLEAIKSRANTYGALVQYITNNTIVASAGGLGSLAPSPLDVCLVFLKSWSTEGEDRISLVAEWNSTAVVENVATTCNNTIVVLHGAAPNVLPFAANPNVTAILVAHMPGQETGNSIVDVLWGDVNPSGHLPYTIANSESDYERNIVNSTALLTTTDPNAWQADYSEGQMTDYRYFDSKNESVLYEFGFGLSYTSFALSGLEINKLSRGTTALTPSPNAPILPGGNSELWDTLFRVSVTVTNTGEVAGAAVPQLYLSFGLEAGEGIPVRVLRGFEKVSLQPGQSSVVNFALMRRDVSYWNTMTQQWTIPKAGVKVAVGFSSRDLPLSGSLSV</sequence>
<keyword evidence="12" id="KW-0624">Polysaccharide degradation</keyword>
<dbReference type="Pfam" id="PF01915">
    <property type="entry name" value="Glyco_hydro_3_C"/>
    <property type="match status" value="1"/>
</dbReference>
<proteinExistence type="inferred from homology"/>
<evidence type="ECO:0000256" key="6">
    <source>
        <dbReference type="ARBA" id="ARBA00022525"/>
    </source>
</evidence>
<dbReference type="InterPro" id="IPR050288">
    <property type="entry name" value="Cellulose_deg_GH3"/>
</dbReference>
<evidence type="ECO:0000259" key="18">
    <source>
        <dbReference type="SMART" id="SM01217"/>
    </source>
</evidence>